<keyword evidence="2" id="KW-0732">Signal</keyword>
<organism evidence="3">
    <name type="scientific">Anopheles darlingi</name>
    <name type="common">Mosquito</name>
    <dbReference type="NCBI Taxonomy" id="43151"/>
    <lineage>
        <taxon>Eukaryota</taxon>
        <taxon>Metazoa</taxon>
        <taxon>Ecdysozoa</taxon>
        <taxon>Arthropoda</taxon>
        <taxon>Hexapoda</taxon>
        <taxon>Insecta</taxon>
        <taxon>Pterygota</taxon>
        <taxon>Neoptera</taxon>
        <taxon>Endopterygota</taxon>
        <taxon>Diptera</taxon>
        <taxon>Nematocera</taxon>
        <taxon>Culicoidea</taxon>
        <taxon>Culicidae</taxon>
        <taxon>Anophelinae</taxon>
        <taxon>Anopheles</taxon>
    </lineage>
</organism>
<name>A0A2M4DNL8_ANODA</name>
<protein>
    <submittedName>
        <fullName evidence="3">Putative secreted protein</fullName>
    </submittedName>
</protein>
<reference evidence="3" key="1">
    <citation type="submission" date="2018-01" db="EMBL/GenBank/DDBJ databases">
        <title>An insight into the sialome of Amazonian anophelines.</title>
        <authorList>
            <person name="Ribeiro J.M."/>
            <person name="Scarpassa V."/>
            <person name="Calvo E."/>
        </authorList>
    </citation>
    <scope>NUCLEOTIDE SEQUENCE</scope>
</reference>
<feature type="region of interest" description="Disordered" evidence="1">
    <location>
        <begin position="79"/>
        <end position="98"/>
    </location>
</feature>
<dbReference type="EMBL" id="GGFL01014943">
    <property type="protein sequence ID" value="MBW79121.1"/>
    <property type="molecule type" value="Transcribed_RNA"/>
</dbReference>
<accession>A0A2M4DNL8</accession>
<proteinExistence type="predicted"/>
<evidence type="ECO:0000256" key="1">
    <source>
        <dbReference type="SAM" id="MobiDB-lite"/>
    </source>
</evidence>
<feature type="chain" id="PRO_5014999231" evidence="2">
    <location>
        <begin position="18"/>
        <end position="98"/>
    </location>
</feature>
<feature type="signal peptide" evidence="2">
    <location>
        <begin position="1"/>
        <end position="17"/>
    </location>
</feature>
<dbReference type="AlphaFoldDB" id="A0A2M4DNL8"/>
<evidence type="ECO:0000313" key="3">
    <source>
        <dbReference type="EMBL" id="MBW79121.1"/>
    </source>
</evidence>
<evidence type="ECO:0000256" key="2">
    <source>
        <dbReference type="SAM" id="SignalP"/>
    </source>
</evidence>
<sequence>MCVALCVVFASGRFLSAAFVHVHSSVCLLGGGEVPSTFPFLANAASSKHTSSSLMMMMAMMMACSGGIGRAFSGVVGPPRNRSLSSRVAHEPCLHTPL</sequence>
<feature type="compositionally biased region" description="Basic and acidic residues" evidence="1">
    <location>
        <begin position="88"/>
        <end position="98"/>
    </location>
</feature>